<evidence type="ECO:0000256" key="5">
    <source>
        <dbReference type="ARBA" id="ARBA00022989"/>
    </source>
</evidence>
<feature type="transmembrane region" description="Helical" evidence="7">
    <location>
        <begin position="105"/>
        <end position="128"/>
    </location>
</feature>
<feature type="transmembrane region" description="Helical" evidence="7">
    <location>
        <begin position="163"/>
        <end position="188"/>
    </location>
</feature>
<dbReference type="Proteomes" id="UP000824208">
    <property type="component" value="Unassembled WGS sequence"/>
</dbReference>
<dbReference type="GO" id="GO:0015109">
    <property type="term" value="F:chromate transmembrane transporter activity"/>
    <property type="evidence" value="ECO:0007669"/>
    <property type="project" value="InterPro"/>
</dbReference>
<feature type="transmembrane region" description="Helical" evidence="7">
    <location>
        <begin position="7"/>
        <end position="28"/>
    </location>
</feature>
<reference evidence="8" key="1">
    <citation type="journal article" date="2021" name="PeerJ">
        <title>Extensive microbial diversity within the chicken gut microbiome revealed by metagenomics and culture.</title>
        <authorList>
            <person name="Gilroy R."/>
            <person name="Ravi A."/>
            <person name="Getino M."/>
            <person name="Pursley I."/>
            <person name="Horton D.L."/>
            <person name="Alikhan N.F."/>
            <person name="Baker D."/>
            <person name="Gharbi K."/>
            <person name="Hall N."/>
            <person name="Watson M."/>
            <person name="Adriaenssens E.M."/>
            <person name="Foster-Nyarko E."/>
            <person name="Jarju S."/>
            <person name="Secka A."/>
            <person name="Antonio M."/>
            <person name="Oren A."/>
            <person name="Chaudhuri R.R."/>
            <person name="La Ragione R."/>
            <person name="Hildebrand F."/>
            <person name="Pallen M.J."/>
        </authorList>
    </citation>
    <scope>NUCLEOTIDE SEQUENCE</scope>
    <source>
        <strain evidence="8">CHK189-11263</strain>
    </source>
</reference>
<dbReference type="PANTHER" id="PTHR43663:SF1">
    <property type="entry name" value="CHROMATE TRANSPORTER"/>
    <property type="match status" value="1"/>
</dbReference>
<evidence type="ECO:0000313" key="9">
    <source>
        <dbReference type="Proteomes" id="UP000824208"/>
    </source>
</evidence>
<sequence length="197" mass="20503">MNSYLDLFWTFAKIGACTFGGGYAMLPILQRELVEKRNWATEEELSDYFAIGQCTPGIIAVNTATFVGCKRKGASGGVVATLGLVFPCLVIIMAIAAFLQNFAQLPVVIHAFNGVRACVCALILSSVLKLFRSSVVDKPTLILFCVVLVLAAAGTFLTPPPGAAGSVFGFVTSPIVLVVAAGAAGLCIRAAKGGKAK</sequence>
<feature type="transmembrane region" description="Helical" evidence="7">
    <location>
        <begin position="79"/>
        <end position="99"/>
    </location>
</feature>
<proteinExistence type="inferred from homology"/>
<dbReference type="Pfam" id="PF02417">
    <property type="entry name" value="Chromate_transp"/>
    <property type="match status" value="1"/>
</dbReference>
<organism evidence="8 9">
    <name type="scientific">Candidatus Flavonifractor intestinipullorum</name>
    <dbReference type="NCBI Taxonomy" id="2838587"/>
    <lineage>
        <taxon>Bacteria</taxon>
        <taxon>Bacillati</taxon>
        <taxon>Bacillota</taxon>
        <taxon>Clostridia</taxon>
        <taxon>Eubacteriales</taxon>
        <taxon>Oscillospiraceae</taxon>
        <taxon>Flavonifractor</taxon>
    </lineage>
</organism>
<keyword evidence="4 7" id="KW-0812">Transmembrane</keyword>
<evidence type="ECO:0000313" key="8">
    <source>
        <dbReference type="EMBL" id="HJB57715.1"/>
    </source>
</evidence>
<comment type="subcellular location">
    <subcellularLocation>
        <location evidence="1">Cell membrane</location>
        <topology evidence="1">Multi-pass membrane protein</topology>
    </subcellularLocation>
</comment>
<dbReference type="AlphaFoldDB" id="A0A9D2MBD5"/>
<keyword evidence="3" id="KW-1003">Cell membrane</keyword>
<comment type="similarity">
    <text evidence="2">Belongs to the chromate ion transporter (CHR) (TC 2.A.51) family.</text>
</comment>
<keyword evidence="5 7" id="KW-1133">Transmembrane helix</keyword>
<comment type="caution">
    <text evidence="8">The sequence shown here is derived from an EMBL/GenBank/DDBJ whole genome shotgun (WGS) entry which is preliminary data.</text>
</comment>
<dbReference type="InterPro" id="IPR003370">
    <property type="entry name" value="Chromate_transpt"/>
</dbReference>
<evidence type="ECO:0000256" key="3">
    <source>
        <dbReference type="ARBA" id="ARBA00022475"/>
    </source>
</evidence>
<evidence type="ECO:0000256" key="4">
    <source>
        <dbReference type="ARBA" id="ARBA00022692"/>
    </source>
</evidence>
<evidence type="ECO:0000256" key="6">
    <source>
        <dbReference type="ARBA" id="ARBA00023136"/>
    </source>
</evidence>
<dbReference type="EMBL" id="DWYC01000085">
    <property type="protein sequence ID" value="HJB57715.1"/>
    <property type="molecule type" value="Genomic_DNA"/>
</dbReference>
<dbReference type="GO" id="GO:0005886">
    <property type="term" value="C:plasma membrane"/>
    <property type="evidence" value="ECO:0007669"/>
    <property type="project" value="UniProtKB-SubCell"/>
</dbReference>
<dbReference type="PANTHER" id="PTHR43663">
    <property type="entry name" value="CHROMATE TRANSPORT PROTEIN-RELATED"/>
    <property type="match status" value="1"/>
</dbReference>
<reference evidence="8" key="2">
    <citation type="submission" date="2021-04" db="EMBL/GenBank/DDBJ databases">
        <authorList>
            <person name="Gilroy R."/>
        </authorList>
    </citation>
    <scope>NUCLEOTIDE SEQUENCE</scope>
    <source>
        <strain evidence="8">CHK189-11263</strain>
    </source>
</reference>
<feature type="transmembrane region" description="Helical" evidence="7">
    <location>
        <begin position="140"/>
        <end position="157"/>
    </location>
</feature>
<name>A0A9D2MBD5_9FIRM</name>
<protein>
    <submittedName>
        <fullName evidence="8">Chromate transporter</fullName>
    </submittedName>
</protein>
<keyword evidence="6 7" id="KW-0472">Membrane</keyword>
<evidence type="ECO:0000256" key="1">
    <source>
        <dbReference type="ARBA" id="ARBA00004651"/>
    </source>
</evidence>
<evidence type="ECO:0000256" key="7">
    <source>
        <dbReference type="SAM" id="Phobius"/>
    </source>
</evidence>
<dbReference type="InterPro" id="IPR052518">
    <property type="entry name" value="CHR_Transporter"/>
</dbReference>
<feature type="transmembrane region" description="Helical" evidence="7">
    <location>
        <begin position="48"/>
        <end position="67"/>
    </location>
</feature>
<gene>
    <name evidence="8" type="ORF">H9714_09210</name>
</gene>
<evidence type="ECO:0000256" key="2">
    <source>
        <dbReference type="ARBA" id="ARBA00005262"/>
    </source>
</evidence>
<accession>A0A9D2MBD5</accession>